<reference evidence="1 2" key="1">
    <citation type="submission" date="2015-10" db="EMBL/GenBank/DDBJ databases">
        <authorList>
            <person name="Gilbert D.G."/>
        </authorList>
    </citation>
    <scope>NUCLEOTIDE SEQUENCE [LARGE SCALE GENOMIC DNA]</scope>
    <source>
        <strain evidence="1">FVVF132</strain>
    </source>
</reference>
<sequence>MATALGQRALNSMVRKQGGFGPSVCTQPLQNQDQTPKSQVAVSKINIYGPIFEWVHLARYSPSASHELGNSKKKRLTQDEDSSLEDMHIIWGYAQHLKSSKEECQKDSSTRIVQYEGAFLSKIDSGTGTLTVGTKTL</sequence>
<protein>
    <submittedName>
        <fullName evidence="1">Uncharacterized protein</fullName>
    </submittedName>
</protein>
<organism evidence="1 2">
    <name type="scientific">Amazona aestiva</name>
    <name type="common">Blue-fronted Amazon parrot</name>
    <dbReference type="NCBI Taxonomy" id="12930"/>
    <lineage>
        <taxon>Eukaryota</taxon>
        <taxon>Metazoa</taxon>
        <taxon>Chordata</taxon>
        <taxon>Craniata</taxon>
        <taxon>Vertebrata</taxon>
        <taxon>Euteleostomi</taxon>
        <taxon>Archelosauria</taxon>
        <taxon>Archosauria</taxon>
        <taxon>Dinosauria</taxon>
        <taxon>Saurischia</taxon>
        <taxon>Theropoda</taxon>
        <taxon>Coelurosauria</taxon>
        <taxon>Aves</taxon>
        <taxon>Neognathae</taxon>
        <taxon>Neoaves</taxon>
        <taxon>Telluraves</taxon>
        <taxon>Australaves</taxon>
        <taxon>Psittaciformes</taxon>
        <taxon>Psittacidae</taxon>
        <taxon>Amazona</taxon>
    </lineage>
</organism>
<evidence type="ECO:0000313" key="2">
    <source>
        <dbReference type="Proteomes" id="UP000051836"/>
    </source>
</evidence>
<dbReference type="AlphaFoldDB" id="A0A0Q3M7U7"/>
<accession>A0A0Q3M7U7</accession>
<proteinExistence type="predicted"/>
<evidence type="ECO:0000313" key="1">
    <source>
        <dbReference type="EMBL" id="KQK78815.1"/>
    </source>
</evidence>
<name>A0A0Q3M7U7_AMAAE</name>
<gene>
    <name evidence="1" type="ORF">AAES_110537</name>
</gene>
<keyword evidence="2" id="KW-1185">Reference proteome</keyword>
<comment type="caution">
    <text evidence="1">The sequence shown here is derived from an EMBL/GenBank/DDBJ whole genome shotgun (WGS) entry which is preliminary data.</text>
</comment>
<dbReference type="Proteomes" id="UP000051836">
    <property type="component" value="Unassembled WGS sequence"/>
</dbReference>
<dbReference type="EMBL" id="LMAW01002631">
    <property type="protein sequence ID" value="KQK78815.1"/>
    <property type="molecule type" value="Genomic_DNA"/>
</dbReference>